<name>A0A409XQW8_PSICY</name>
<dbReference type="AlphaFoldDB" id="A0A409XQW8"/>
<organism evidence="2 3">
    <name type="scientific">Psilocybe cyanescens</name>
    <dbReference type="NCBI Taxonomy" id="93625"/>
    <lineage>
        <taxon>Eukaryota</taxon>
        <taxon>Fungi</taxon>
        <taxon>Dikarya</taxon>
        <taxon>Basidiomycota</taxon>
        <taxon>Agaricomycotina</taxon>
        <taxon>Agaricomycetes</taxon>
        <taxon>Agaricomycetidae</taxon>
        <taxon>Agaricales</taxon>
        <taxon>Agaricineae</taxon>
        <taxon>Strophariaceae</taxon>
        <taxon>Psilocybe</taxon>
    </lineage>
</organism>
<comment type="caution">
    <text evidence="2">The sequence shown here is derived from an EMBL/GenBank/DDBJ whole genome shotgun (WGS) entry which is preliminary data.</text>
</comment>
<evidence type="ECO:0000313" key="3">
    <source>
        <dbReference type="Proteomes" id="UP000283269"/>
    </source>
</evidence>
<dbReference type="EMBL" id="NHYD01000848">
    <property type="protein sequence ID" value="PPQ93117.1"/>
    <property type="molecule type" value="Genomic_DNA"/>
</dbReference>
<gene>
    <name evidence="2" type="ORF">CVT25_003352</name>
</gene>
<accession>A0A409XQW8</accession>
<feature type="compositionally biased region" description="Low complexity" evidence="1">
    <location>
        <begin position="1"/>
        <end position="17"/>
    </location>
</feature>
<proteinExistence type="predicted"/>
<keyword evidence="3" id="KW-1185">Reference proteome</keyword>
<sequence>SIPLLSKPSAPSSSSSSRQAFNRQHEDPHTPPRYPSHQQGHQCRMPTPPRASPSILLITATPSATGLSASDSSSSSSASASFARELEVSWNLVAAAPPLPVLLPVDGHGHLPSLIVPKTNALGAQRGRGSSLGWDGARIPARSQFRRTRKGSLRVVHRAGLSESALINDTPCTYAYMMSRRGGFEIYVDPSHVDPDIGDTLLVKKSRVALDGVGWGTGASAGGTIGEVANVMKVGKEGGGLKDGQGKEGLRQVKGKQSLPTFKDSSAIATATAARSLALSKIVPMANEEDEENMEAGRRLAFSQRERASSVATMISAYFSNGTRPRSGTLNLTGGGMLAPPGAFGSGKNVNAWDRGRGSIALRANKSVRWLASMGSWAQLKGMPALGLDDGGDVAGDKE</sequence>
<feature type="non-terminal residue" evidence="2">
    <location>
        <position position="1"/>
    </location>
</feature>
<dbReference type="STRING" id="93625.A0A409XQW8"/>
<evidence type="ECO:0000256" key="1">
    <source>
        <dbReference type="SAM" id="MobiDB-lite"/>
    </source>
</evidence>
<dbReference type="Proteomes" id="UP000283269">
    <property type="component" value="Unassembled WGS sequence"/>
</dbReference>
<dbReference type="InParanoid" id="A0A409XQW8"/>
<evidence type="ECO:0000313" key="2">
    <source>
        <dbReference type="EMBL" id="PPQ93117.1"/>
    </source>
</evidence>
<protein>
    <submittedName>
        <fullName evidence="2">Uncharacterized protein</fullName>
    </submittedName>
</protein>
<reference evidence="2 3" key="1">
    <citation type="journal article" date="2018" name="Evol. Lett.">
        <title>Horizontal gene cluster transfer increased hallucinogenic mushroom diversity.</title>
        <authorList>
            <person name="Reynolds H.T."/>
            <person name="Vijayakumar V."/>
            <person name="Gluck-Thaler E."/>
            <person name="Korotkin H.B."/>
            <person name="Matheny P.B."/>
            <person name="Slot J.C."/>
        </authorList>
    </citation>
    <scope>NUCLEOTIDE SEQUENCE [LARGE SCALE GENOMIC DNA]</scope>
    <source>
        <strain evidence="2 3">2631</strain>
    </source>
</reference>
<feature type="region of interest" description="Disordered" evidence="1">
    <location>
        <begin position="1"/>
        <end position="53"/>
    </location>
</feature>